<evidence type="ECO:0000256" key="1">
    <source>
        <dbReference type="SAM" id="SignalP"/>
    </source>
</evidence>
<name>A0AAD4MXI5_9BILA</name>
<feature type="chain" id="PRO_5042209774" evidence="1">
    <location>
        <begin position="24"/>
        <end position="239"/>
    </location>
</feature>
<dbReference type="AlphaFoldDB" id="A0AAD4MXI5"/>
<gene>
    <name evidence="2" type="ORF">DdX_14168</name>
</gene>
<protein>
    <submittedName>
        <fullName evidence="2">Uncharacterized protein</fullName>
    </submittedName>
</protein>
<organism evidence="2 3">
    <name type="scientific">Ditylenchus destructor</name>
    <dbReference type="NCBI Taxonomy" id="166010"/>
    <lineage>
        <taxon>Eukaryota</taxon>
        <taxon>Metazoa</taxon>
        <taxon>Ecdysozoa</taxon>
        <taxon>Nematoda</taxon>
        <taxon>Chromadorea</taxon>
        <taxon>Rhabditida</taxon>
        <taxon>Tylenchina</taxon>
        <taxon>Tylenchomorpha</taxon>
        <taxon>Sphaerularioidea</taxon>
        <taxon>Anguinidae</taxon>
        <taxon>Anguininae</taxon>
        <taxon>Ditylenchus</taxon>
    </lineage>
</organism>
<feature type="signal peptide" evidence="1">
    <location>
        <begin position="1"/>
        <end position="23"/>
    </location>
</feature>
<evidence type="ECO:0000313" key="2">
    <source>
        <dbReference type="EMBL" id="KAI1704534.1"/>
    </source>
</evidence>
<reference evidence="2" key="1">
    <citation type="submission" date="2022-01" db="EMBL/GenBank/DDBJ databases">
        <title>Genome Sequence Resource for Two Populations of Ditylenchus destructor, the Migratory Endoparasitic Phytonematode.</title>
        <authorList>
            <person name="Zhang H."/>
            <person name="Lin R."/>
            <person name="Xie B."/>
        </authorList>
    </citation>
    <scope>NUCLEOTIDE SEQUENCE</scope>
    <source>
        <strain evidence="2">BazhouSP</strain>
    </source>
</reference>
<comment type="caution">
    <text evidence="2">The sequence shown here is derived from an EMBL/GenBank/DDBJ whole genome shotgun (WGS) entry which is preliminary data.</text>
</comment>
<evidence type="ECO:0000313" key="3">
    <source>
        <dbReference type="Proteomes" id="UP001201812"/>
    </source>
</evidence>
<dbReference type="Proteomes" id="UP001201812">
    <property type="component" value="Unassembled WGS sequence"/>
</dbReference>
<keyword evidence="1" id="KW-0732">Signal</keyword>
<keyword evidence="3" id="KW-1185">Reference proteome</keyword>
<proteinExistence type="predicted"/>
<sequence>MTSAFSVLGLLLLAFSVLPPARTSKIKEYEQSLKQKGDILFSLDLNVSQSDNPESRSIGDNPIDVSQLIGDLAVLNLLDMAVKYALDPENHAIVTIPQERSLSAKVPVYDLEQIEVLNAVHGFPRNTFIQRDPEVIGNPLLYRGHNIKDINNAFGNKFPQLVNAKQAVIDVKTHTVLFQKLEGFANAYSELNAEVQLVPLFQFVLHNPAGAIVSADATIGVARIDLSGVDPPSLFAVPL</sequence>
<dbReference type="EMBL" id="JAKKPZ010000066">
    <property type="protein sequence ID" value="KAI1704534.1"/>
    <property type="molecule type" value="Genomic_DNA"/>
</dbReference>
<accession>A0AAD4MXI5</accession>